<dbReference type="Pfam" id="PF00438">
    <property type="entry name" value="S-AdoMet_synt_N"/>
    <property type="match status" value="1"/>
</dbReference>
<dbReference type="InterPro" id="IPR022636">
    <property type="entry name" value="S-AdoMet_synthetase_sfam"/>
</dbReference>
<accession>A0A9D1IP02</accession>
<evidence type="ECO:0000256" key="7">
    <source>
        <dbReference type="ARBA" id="ARBA00022679"/>
    </source>
</evidence>
<dbReference type="GO" id="GO:0046872">
    <property type="term" value="F:metal ion binding"/>
    <property type="evidence" value="ECO:0007669"/>
    <property type="project" value="UniProtKB-KW"/>
</dbReference>
<evidence type="ECO:0000256" key="5">
    <source>
        <dbReference type="ARBA" id="ARBA00012828"/>
    </source>
</evidence>
<evidence type="ECO:0000256" key="11">
    <source>
        <dbReference type="ARBA" id="ARBA00022842"/>
    </source>
</evidence>
<dbReference type="InterPro" id="IPR022628">
    <property type="entry name" value="S-AdoMet_synt_N"/>
</dbReference>
<dbReference type="PROSITE" id="PS00376">
    <property type="entry name" value="ADOMET_SYNTHASE_1"/>
    <property type="match status" value="1"/>
</dbReference>
<dbReference type="Gene3D" id="3.30.300.10">
    <property type="match status" value="3"/>
</dbReference>
<comment type="similarity">
    <text evidence="4 15">Belongs to the AdoMet synthase family.</text>
</comment>
<dbReference type="Proteomes" id="UP000824074">
    <property type="component" value="Unassembled WGS sequence"/>
</dbReference>
<dbReference type="InterPro" id="IPR022629">
    <property type="entry name" value="S-AdoMet_synt_central"/>
</dbReference>
<dbReference type="EC" id="2.5.1.6" evidence="5 13"/>
<evidence type="ECO:0000256" key="1">
    <source>
        <dbReference type="ARBA" id="ARBA00001946"/>
    </source>
</evidence>
<dbReference type="GO" id="GO:0005524">
    <property type="term" value="F:ATP binding"/>
    <property type="evidence" value="ECO:0007669"/>
    <property type="project" value="UniProtKB-KW"/>
</dbReference>
<keyword evidence="10" id="KW-0067">ATP-binding</keyword>
<comment type="pathway">
    <text evidence="3">Amino-acid biosynthesis; S-adenosyl-L-methionine biosynthesis; S-adenosyl-L-methionine from L-methionine: step 1/1.</text>
</comment>
<dbReference type="PANTHER" id="PTHR11964">
    <property type="entry name" value="S-ADENOSYLMETHIONINE SYNTHETASE"/>
    <property type="match status" value="1"/>
</dbReference>
<keyword evidence="7 19" id="KW-0808">Transferase</keyword>
<evidence type="ECO:0000313" key="20">
    <source>
        <dbReference type="Proteomes" id="UP000824074"/>
    </source>
</evidence>
<evidence type="ECO:0000256" key="6">
    <source>
        <dbReference type="ARBA" id="ARBA00022563"/>
    </source>
</evidence>
<evidence type="ECO:0000259" key="18">
    <source>
        <dbReference type="Pfam" id="PF02773"/>
    </source>
</evidence>
<reference evidence="19" key="1">
    <citation type="submission" date="2020-10" db="EMBL/GenBank/DDBJ databases">
        <authorList>
            <person name="Gilroy R."/>
        </authorList>
    </citation>
    <scope>NUCLEOTIDE SEQUENCE</scope>
    <source>
        <strain evidence="19">CHK193-30670</strain>
    </source>
</reference>
<dbReference type="EMBL" id="DVMT01000051">
    <property type="protein sequence ID" value="HIU40638.1"/>
    <property type="molecule type" value="Genomic_DNA"/>
</dbReference>
<evidence type="ECO:0000256" key="14">
    <source>
        <dbReference type="RuleBase" id="RU000542"/>
    </source>
</evidence>
<evidence type="ECO:0000256" key="8">
    <source>
        <dbReference type="ARBA" id="ARBA00022723"/>
    </source>
</evidence>
<gene>
    <name evidence="19" type="primary">metK</name>
    <name evidence="19" type="ORF">IAB68_05000</name>
</gene>
<feature type="domain" description="S-adenosylmethionine synthetase C-terminal" evidence="18">
    <location>
        <begin position="216"/>
        <end position="340"/>
    </location>
</feature>
<keyword evidence="12 14" id="KW-0630">Potassium</keyword>
<proteinExistence type="inferred from homology"/>
<keyword evidence="8 14" id="KW-0479">Metal-binding</keyword>
<evidence type="ECO:0000256" key="4">
    <source>
        <dbReference type="ARBA" id="ARBA00009685"/>
    </source>
</evidence>
<evidence type="ECO:0000256" key="12">
    <source>
        <dbReference type="ARBA" id="ARBA00022958"/>
    </source>
</evidence>
<evidence type="ECO:0000256" key="9">
    <source>
        <dbReference type="ARBA" id="ARBA00022741"/>
    </source>
</evidence>
<organism evidence="19 20">
    <name type="scientific">Candidatus Aphodocola excrementigallinarum</name>
    <dbReference type="NCBI Taxonomy" id="2840670"/>
    <lineage>
        <taxon>Bacteria</taxon>
        <taxon>Bacillati</taxon>
        <taxon>Bacillota</taxon>
        <taxon>Bacilli</taxon>
        <taxon>Candidatus Aphodocola</taxon>
    </lineage>
</organism>
<comment type="subcellular location">
    <subcellularLocation>
        <location evidence="14">Cytoplasm</location>
    </subcellularLocation>
</comment>
<dbReference type="GO" id="GO:0006556">
    <property type="term" value="P:S-adenosylmethionine biosynthetic process"/>
    <property type="evidence" value="ECO:0007669"/>
    <property type="project" value="UniProtKB-UniRule"/>
</dbReference>
<dbReference type="PROSITE" id="PS00377">
    <property type="entry name" value="ADOMET_SYNTHASE_2"/>
    <property type="match status" value="1"/>
</dbReference>
<evidence type="ECO:0000256" key="3">
    <source>
        <dbReference type="ARBA" id="ARBA00005224"/>
    </source>
</evidence>
<evidence type="ECO:0000313" key="19">
    <source>
        <dbReference type="EMBL" id="HIU40638.1"/>
    </source>
</evidence>
<dbReference type="Pfam" id="PF02772">
    <property type="entry name" value="S-AdoMet_synt_M"/>
    <property type="match status" value="1"/>
</dbReference>
<dbReference type="GO" id="GO:0006730">
    <property type="term" value="P:one-carbon metabolic process"/>
    <property type="evidence" value="ECO:0007669"/>
    <property type="project" value="UniProtKB-KW"/>
</dbReference>
<reference evidence="19" key="2">
    <citation type="journal article" date="2021" name="PeerJ">
        <title>Extensive microbial diversity within the chicken gut microbiome revealed by metagenomics and culture.</title>
        <authorList>
            <person name="Gilroy R."/>
            <person name="Ravi A."/>
            <person name="Getino M."/>
            <person name="Pursley I."/>
            <person name="Horton D.L."/>
            <person name="Alikhan N.F."/>
            <person name="Baker D."/>
            <person name="Gharbi K."/>
            <person name="Hall N."/>
            <person name="Watson M."/>
            <person name="Adriaenssens E.M."/>
            <person name="Foster-Nyarko E."/>
            <person name="Jarju S."/>
            <person name="Secka A."/>
            <person name="Antonio M."/>
            <person name="Oren A."/>
            <person name="Chaudhuri R.R."/>
            <person name="La Ragione R."/>
            <person name="Hildebrand F."/>
            <person name="Pallen M.J."/>
        </authorList>
    </citation>
    <scope>NUCLEOTIDE SEQUENCE</scope>
    <source>
        <strain evidence="19">CHK193-30670</strain>
    </source>
</reference>
<keyword evidence="6" id="KW-0554">One-carbon metabolism</keyword>
<keyword evidence="9" id="KW-0547">Nucleotide-binding</keyword>
<comment type="cofactor">
    <cofactor evidence="2">
        <name>K(+)</name>
        <dbReference type="ChEBI" id="CHEBI:29103"/>
    </cofactor>
</comment>
<comment type="cofactor">
    <cofactor evidence="1">
        <name>Mg(2+)</name>
        <dbReference type="ChEBI" id="CHEBI:18420"/>
    </cofactor>
</comment>
<dbReference type="GO" id="GO:0004478">
    <property type="term" value="F:methionine adenosyltransferase activity"/>
    <property type="evidence" value="ECO:0007669"/>
    <property type="project" value="UniProtKB-UniRule"/>
</dbReference>
<comment type="caution">
    <text evidence="19">The sequence shown here is derived from an EMBL/GenBank/DDBJ whole genome shotgun (WGS) entry which is preliminary data.</text>
</comment>
<keyword evidence="11 14" id="KW-0460">Magnesium</keyword>
<dbReference type="InterPro" id="IPR022630">
    <property type="entry name" value="S-AdoMet_synt_C"/>
</dbReference>
<evidence type="ECO:0000259" key="16">
    <source>
        <dbReference type="Pfam" id="PF00438"/>
    </source>
</evidence>
<feature type="domain" description="S-adenosylmethionine synthetase N-terminal" evidence="16">
    <location>
        <begin position="3"/>
        <end position="79"/>
    </location>
</feature>
<evidence type="ECO:0000256" key="2">
    <source>
        <dbReference type="ARBA" id="ARBA00001958"/>
    </source>
</evidence>
<evidence type="ECO:0000256" key="13">
    <source>
        <dbReference type="NCBIfam" id="TIGR01034"/>
    </source>
</evidence>
<dbReference type="InterPro" id="IPR022631">
    <property type="entry name" value="ADOMET_SYNTHASE_CS"/>
</dbReference>
<dbReference type="SUPFAM" id="SSF55973">
    <property type="entry name" value="S-adenosylmethionine synthetase"/>
    <property type="match status" value="3"/>
</dbReference>
<evidence type="ECO:0000256" key="10">
    <source>
        <dbReference type="ARBA" id="ARBA00022840"/>
    </source>
</evidence>
<name>A0A9D1IP02_9FIRM</name>
<dbReference type="AlphaFoldDB" id="A0A9D1IP02"/>
<dbReference type="GO" id="GO:0005737">
    <property type="term" value="C:cytoplasm"/>
    <property type="evidence" value="ECO:0007669"/>
    <property type="project" value="UniProtKB-SubCell"/>
</dbReference>
<dbReference type="Pfam" id="PF02773">
    <property type="entry name" value="S-AdoMet_synt_C"/>
    <property type="match status" value="1"/>
</dbReference>
<sequence>MKLYSNEIVFRGHPDKVCDQISDALLDSYLKEDKHSRCAIEVMGGKGKIFITGEVTSHAKVDVNKVVKDVLKDIGYSTNYEIVNNLGVQSSDIALATNDDKLGAGDQGMMFGFACSDTKEMLPVAMVILQRLSIWYDDARRKYNDLMPDGKAQITGYYDDDMNLLKIKYFTISYQNSEENRSFTDKLIKDECIKICNEYDIEIENFLINPTGRFKIGGFEGDSGLTGRKIVVDTYQSFAPVGGGAFSGKDPTKVDRSGAYKARLIAKEFLKKYNLKWCKVQLSYAIGLEKPLAIYITSNKGDIKAPDDLYEKCTPKNMIKDLDLLNTCYYKKAMFGHFNK</sequence>
<dbReference type="InterPro" id="IPR002133">
    <property type="entry name" value="S-AdoMet_synthetase"/>
</dbReference>
<protein>
    <recommendedName>
        <fullName evidence="5 13">Methionine adenosyltransferase</fullName>
        <ecNumber evidence="5 13">2.5.1.6</ecNumber>
    </recommendedName>
</protein>
<comment type="subunit">
    <text evidence="14">Homotetramer.</text>
</comment>
<evidence type="ECO:0000256" key="15">
    <source>
        <dbReference type="RuleBase" id="RU004462"/>
    </source>
</evidence>
<feature type="domain" description="S-adenosylmethionine synthetase central" evidence="17">
    <location>
        <begin position="102"/>
        <end position="214"/>
    </location>
</feature>
<evidence type="ECO:0000259" key="17">
    <source>
        <dbReference type="Pfam" id="PF02772"/>
    </source>
</evidence>
<dbReference type="NCBIfam" id="TIGR01034">
    <property type="entry name" value="metK"/>
    <property type="match status" value="1"/>
</dbReference>